<feature type="transmembrane region" description="Helical" evidence="5">
    <location>
        <begin position="124"/>
        <end position="142"/>
    </location>
</feature>
<proteinExistence type="inferred from homology"/>
<dbReference type="PANTHER" id="PTHR43531:SF11">
    <property type="entry name" value="METHYL-ACCEPTING CHEMOTAXIS PROTEIN 3"/>
    <property type="match status" value="1"/>
</dbReference>
<dbReference type="GO" id="GO:0006935">
    <property type="term" value="P:chemotaxis"/>
    <property type="evidence" value="ECO:0007669"/>
    <property type="project" value="UniProtKB-KW"/>
</dbReference>
<keyword evidence="5" id="KW-0472">Membrane</keyword>
<keyword evidence="1" id="KW-0145">Chemotaxis</keyword>
<evidence type="ECO:0000313" key="8">
    <source>
        <dbReference type="EMBL" id="SMX50605.1"/>
    </source>
</evidence>
<evidence type="ECO:0000259" key="7">
    <source>
        <dbReference type="PROSITE" id="PS50885"/>
    </source>
</evidence>
<evidence type="ECO:0000256" key="2">
    <source>
        <dbReference type="ARBA" id="ARBA00029447"/>
    </source>
</evidence>
<feature type="coiled-coil region" evidence="4">
    <location>
        <begin position="175"/>
        <end position="209"/>
    </location>
</feature>
<dbReference type="InterPro" id="IPR003660">
    <property type="entry name" value="HAMP_dom"/>
</dbReference>
<dbReference type="Proteomes" id="UP000207598">
    <property type="component" value="Unassembled WGS sequence"/>
</dbReference>
<dbReference type="InterPro" id="IPR051310">
    <property type="entry name" value="MCP_chemotaxis"/>
</dbReference>
<evidence type="ECO:0000259" key="6">
    <source>
        <dbReference type="PROSITE" id="PS50111"/>
    </source>
</evidence>
<dbReference type="Gene3D" id="1.10.287.950">
    <property type="entry name" value="Methyl-accepting chemotaxis protein"/>
    <property type="match status" value="1"/>
</dbReference>
<protein>
    <submittedName>
        <fullName evidence="8">Methyl-accepting chemotaxis protein I</fullName>
    </submittedName>
</protein>
<feature type="domain" description="Methyl-accepting transducer" evidence="6">
    <location>
        <begin position="258"/>
        <end position="487"/>
    </location>
</feature>
<keyword evidence="3" id="KW-0807">Transducer</keyword>
<evidence type="ECO:0000256" key="1">
    <source>
        <dbReference type="ARBA" id="ARBA00022500"/>
    </source>
</evidence>
<accession>A0A238L688</accession>
<dbReference type="PROSITE" id="PS50885">
    <property type="entry name" value="HAMP"/>
    <property type="match status" value="1"/>
</dbReference>
<feature type="transmembrane region" description="Helical" evidence="5">
    <location>
        <begin position="16"/>
        <end position="36"/>
    </location>
</feature>
<feature type="domain" description="HAMP" evidence="7">
    <location>
        <begin position="201"/>
        <end position="253"/>
    </location>
</feature>
<feature type="transmembrane region" description="Helical" evidence="5">
    <location>
        <begin position="42"/>
        <end position="59"/>
    </location>
</feature>
<dbReference type="InterPro" id="IPR004089">
    <property type="entry name" value="MCPsignal_dom"/>
</dbReference>
<dbReference type="OrthoDB" id="354287at2"/>
<dbReference type="GO" id="GO:0004888">
    <property type="term" value="F:transmembrane signaling receptor activity"/>
    <property type="evidence" value="ECO:0007669"/>
    <property type="project" value="InterPro"/>
</dbReference>
<dbReference type="EMBL" id="FXYF01000024">
    <property type="protein sequence ID" value="SMX50605.1"/>
    <property type="molecule type" value="Genomic_DNA"/>
</dbReference>
<evidence type="ECO:0000256" key="5">
    <source>
        <dbReference type="SAM" id="Phobius"/>
    </source>
</evidence>
<dbReference type="Pfam" id="PF00015">
    <property type="entry name" value="MCPsignal"/>
    <property type="match status" value="1"/>
</dbReference>
<dbReference type="PROSITE" id="PS50111">
    <property type="entry name" value="CHEMOTAXIS_TRANSDUC_2"/>
    <property type="match status" value="1"/>
</dbReference>
<gene>
    <name evidence="8" type="primary">tsr_3</name>
    <name evidence="8" type="ORF">MAA8898_04878</name>
</gene>
<dbReference type="PANTHER" id="PTHR43531">
    <property type="entry name" value="PROTEIN ICFG"/>
    <property type="match status" value="1"/>
</dbReference>
<feature type="transmembrane region" description="Helical" evidence="5">
    <location>
        <begin position="94"/>
        <end position="117"/>
    </location>
</feature>
<keyword evidence="4" id="KW-0175">Coiled coil</keyword>
<dbReference type="SUPFAM" id="SSF58104">
    <property type="entry name" value="Methyl-accepting chemotaxis protein (MCP) signaling domain"/>
    <property type="match status" value="1"/>
</dbReference>
<organism evidence="8 9">
    <name type="scientific">Maliponia aquimaris</name>
    <dbReference type="NCBI Taxonomy" id="1673631"/>
    <lineage>
        <taxon>Bacteria</taxon>
        <taxon>Pseudomonadati</taxon>
        <taxon>Pseudomonadota</taxon>
        <taxon>Alphaproteobacteria</taxon>
        <taxon>Rhodobacterales</taxon>
        <taxon>Paracoccaceae</taxon>
        <taxon>Maliponia</taxon>
    </lineage>
</organism>
<evidence type="ECO:0000313" key="9">
    <source>
        <dbReference type="Proteomes" id="UP000207598"/>
    </source>
</evidence>
<dbReference type="GO" id="GO:0016020">
    <property type="term" value="C:membrane"/>
    <property type="evidence" value="ECO:0007669"/>
    <property type="project" value="InterPro"/>
</dbReference>
<dbReference type="RefSeq" id="WP_094023591.1">
    <property type="nucleotide sequence ID" value="NZ_FXYF01000024.1"/>
</dbReference>
<dbReference type="AlphaFoldDB" id="A0A238L688"/>
<dbReference type="InterPro" id="IPR004090">
    <property type="entry name" value="Chemotax_Me-accpt_rcpt"/>
</dbReference>
<dbReference type="GO" id="GO:0007165">
    <property type="term" value="P:signal transduction"/>
    <property type="evidence" value="ECO:0007669"/>
    <property type="project" value="UniProtKB-KW"/>
</dbReference>
<evidence type="ECO:0000256" key="3">
    <source>
        <dbReference type="PROSITE-ProRule" id="PRU00284"/>
    </source>
</evidence>
<keyword evidence="5" id="KW-0812">Transmembrane</keyword>
<reference evidence="8 9" key="1">
    <citation type="submission" date="2017-05" db="EMBL/GenBank/DDBJ databases">
        <authorList>
            <person name="Song R."/>
            <person name="Chenine A.L."/>
            <person name="Ruprecht R.M."/>
        </authorList>
    </citation>
    <scope>NUCLEOTIDE SEQUENCE [LARGE SCALE GENOMIC DNA]</scope>
    <source>
        <strain evidence="8 9">CECT 8898</strain>
    </source>
</reference>
<keyword evidence="5" id="KW-1133">Transmembrane helix</keyword>
<name>A0A238L688_9RHOB</name>
<dbReference type="SMART" id="SM00283">
    <property type="entry name" value="MA"/>
    <property type="match status" value="1"/>
</dbReference>
<dbReference type="PRINTS" id="PR00260">
    <property type="entry name" value="CHEMTRNSDUCR"/>
</dbReference>
<keyword evidence="9" id="KW-1185">Reference proteome</keyword>
<sequence>MTDLTSRLRRLRGDTLTLSVTLLLVPVLPGAALAIGAPVLPAAVGAALLGAIALLARRLTSGVTDFILATAIMGQAMLLAAVFGGHAFQIDMHMMFFAALAIVSTIGRVSVLVWACAVTALHHLALTLVLPVLVYPSVDLWVNILRTGVHGAIVVIEGAVLAIAMVQRNEVMTEVERTAARLETETRMAADAQAESAAAQARADEVIARMRAALGALAQRDMTCRIDDPFPAQYEVLRRDFNLTMDNLRTAFRGVRDLTGAFLTESAELSRAVGGLSDRTEAQAQSLSEMTRTTADLVEALGQTATQARDAASSADDARSSAVRGGQVTERAIAAMRKIEDSSRQIAQIVDLIDDVSFQTNLLALNAGVEAARAGEAGKGFAVVAAEVRQLAHSTSEAAAGIKKLIRDSSDQVDTGADLVDAVGRHLEEIKALISRASELGGAISTRSIAQSSAATQLDGMVRDVDRDTQTTAQMGEDLAARTQRMESASQKLSRDMAGFVFDPAAGPPRRRAAAS</sequence>
<feature type="transmembrane region" description="Helical" evidence="5">
    <location>
        <begin position="66"/>
        <end position="88"/>
    </location>
</feature>
<comment type="similarity">
    <text evidence="2">Belongs to the methyl-accepting chemotaxis (MCP) protein family.</text>
</comment>
<evidence type="ECO:0000256" key="4">
    <source>
        <dbReference type="SAM" id="Coils"/>
    </source>
</evidence>